<gene>
    <name evidence="1" type="ORF">FocTR4_00011589</name>
</gene>
<name>A0A5C6SEU0_FUSOC</name>
<accession>A0A5C6SEU0</accession>
<evidence type="ECO:0000313" key="1">
    <source>
        <dbReference type="EMBL" id="TXB97121.1"/>
    </source>
</evidence>
<comment type="caution">
    <text evidence="1">The sequence shown here is derived from an EMBL/GenBank/DDBJ whole genome shotgun (WGS) entry which is preliminary data.</text>
</comment>
<dbReference type="EMBL" id="VMNF01000014">
    <property type="protein sequence ID" value="TXB97121.1"/>
    <property type="molecule type" value="Genomic_DNA"/>
</dbReference>
<reference evidence="1 2" key="1">
    <citation type="submission" date="2019-07" db="EMBL/GenBank/DDBJ databases">
        <title>The First High-Quality Draft Genome Sequence of the Causal Agent of the Current Panama Disease Epidemic.</title>
        <authorList>
            <person name="Warmington R.J."/>
            <person name="Kay W."/>
            <person name="Jeffries A."/>
            <person name="Bebber D."/>
            <person name="Moore K."/>
            <person name="Studholme D.J."/>
        </authorList>
    </citation>
    <scope>NUCLEOTIDE SEQUENCE [LARGE SCALE GENOMIC DNA]</scope>
    <source>
        <strain evidence="1 2">TR4</strain>
    </source>
</reference>
<organism evidence="1 2">
    <name type="scientific">Fusarium oxysporum f. sp. cubense</name>
    <dbReference type="NCBI Taxonomy" id="61366"/>
    <lineage>
        <taxon>Eukaryota</taxon>
        <taxon>Fungi</taxon>
        <taxon>Dikarya</taxon>
        <taxon>Ascomycota</taxon>
        <taxon>Pezizomycotina</taxon>
        <taxon>Sordariomycetes</taxon>
        <taxon>Hypocreomycetidae</taxon>
        <taxon>Hypocreales</taxon>
        <taxon>Nectriaceae</taxon>
        <taxon>Fusarium</taxon>
        <taxon>Fusarium oxysporum species complex</taxon>
    </lineage>
</organism>
<proteinExistence type="predicted"/>
<dbReference type="Proteomes" id="UP000321331">
    <property type="component" value="Unassembled WGS sequence"/>
</dbReference>
<protein>
    <submittedName>
        <fullName evidence="1">Uncharacterized protein</fullName>
    </submittedName>
</protein>
<dbReference type="AlphaFoldDB" id="A0A5C6SEU0"/>
<evidence type="ECO:0000313" key="2">
    <source>
        <dbReference type="Proteomes" id="UP000321331"/>
    </source>
</evidence>
<sequence>MPTIQRSLQPPKYNKAYLIKYYNIIHKIKQVIKKDNYKELSELKGKLLRGMNLSQREREFIKALCGSLYNKWLKAIREQAKRVLKLIK</sequence>